<proteinExistence type="predicted"/>
<dbReference type="RefSeq" id="WP_077926692.1">
    <property type="nucleotide sequence ID" value="NZ_BAABKE010000001.1"/>
</dbReference>
<name>A0ABP9MC60_9GAMM</name>
<sequence>MPIFLVLIVIVLVIICAPYVLLFWWIKPITAMGYFGVFALASAILLVLVIIIGVIHNYRANRA</sequence>
<evidence type="ECO:0000313" key="2">
    <source>
        <dbReference type="EMBL" id="GAA5094476.1"/>
    </source>
</evidence>
<keyword evidence="1" id="KW-0472">Membrane</keyword>
<accession>A0ABP9MC60</accession>
<gene>
    <name evidence="2" type="ORF">GCM10023338_02780</name>
</gene>
<feature type="transmembrane region" description="Helical" evidence="1">
    <location>
        <begin position="5"/>
        <end position="26"/>
    </location>
</feature>
<dbReference type="Proteomes" id="UP001500631">
    <property type="component" value="Unassembled WGS sequence"/>
</dbReference>
<evidence type="ECO:0000313" key="3">
    <source>
        <dbReference type="Proteomes" id="UP001500631"/>
    </source>
</evidence>
<evidence type="ECO:0000256" key="1">
    <source>
        <dbReference type="SAM" id="Phobius"/>
    </source>
</evidence>
<comment type="caution">
    <text evidence="2">The sequence shown here is derived from an EMBL/GenBank/DDBJ whole genome shotgun (WGS) entry which is preliminary data.</text>
</comment>
<dbReference type="EMBL" id="BAABKE010000001">
    <property type="protein sequence ID" value="GAA5094476.1"/>
    <property type="molecule type" value="Genomic_DNA"/>
</dbReference>
<keyword evidence="1" id="KW-0812">Transmembrane</keyword>
<keyword evidence="3" id="KW-1185">Reference proteome</keyword>
<keyword evidence="1" id="KW-1133">Transmembrane helix</keyword>
<reference evidence="3" key="1">
    <citation type="journal article" date="2019" name="Int. J. Syst. Evol. Microbiol.">
        <title>The Global Catalogue of Microorganisms (GCM) 10K type strain sequencing project: providing services to taxonomists for standard genome sequencing and annotation.</title>
        <authorList>
            <consortium name="The Broad Institute Genomics Platform"/>
            <consortium name="The Broad Institute Genome Sequencing Center for Infectious Disease"/>
            <person name="Wu L."/>
            <person name="Ma J."/>
        </authorList>
    </citation>
    <scope>NUCLEOTIDE SEQUENCE [LARGE SCALE GENOMIC DNA]</scope>
    <source>
        <strain evidence="3">JCM 18424</strain>
    </source>
</reference>
<protein>
    <submittedName>
        <fullName evidence="2">Uncharacterized protein</fullName>
    </submittedName>
</protein>
<feature type="transmembrane region" description="Helical" evidence="1">
    <location>
        <begin position="32"/>
        <end position="55"/>
    </location>
</feature>
<organism evidence="2 3">
    <name type="scientific">Wohlfahrtiimonas larvae</name>
    <dbReference type="NCBI Taxonomy" id="1157986"/>
    <lineage>
        <taxon>Bacteria</taxon>
        <taxon>Pseudomonadati</taxon>
        <taxon>Pseudomonadota</taxon>
        <taxon>Gammaproteobacteria</taxon>
        <taxon>Cardiobacteriales</taxon>
        <taxon>Ignatzschineriaceae</taxon>
        <taxon>Wohlfahrtiimonas</taxon>
    </lineage>
</organism>